<protein>
    <recommendedName>
        <fullName evidence="7">Sugar phosphate transporter domain-containing protein</fullName>
    </recommendedName>
</protein>
<dbReference type="AlphaFoldDB" id="A0A261XW38"/>
<feature type="transmembrane region" description="Helical" evidence="6">
    <location>
        <begin position="47"/>
        <end position="67"/>
    </location>
</feature>
<dbReference type="InterPro" id="IPR004853">
    <property type="entry name" value="Sugar_P_trans_dom"/>
</dbReference>
<dbReference type="Pfam" id="PF03151">
    <property type="entry name" value="TPT"/>
    <property type="match status" value="1"/>
</dbReference>
<reference evidence="8 9" key="1">
    <citation type="journal article" date="2017" name="Mycologia">
        <title>Bifiguratus adelaidae, gen. et sp. nov., a new member of Mucoromycotina in endophytic and soil-dwelling habitats.</title>
        <authorList>
            <person name="Torres-Cruz T.J."/>
            <person name="Billingsley Tobias T.L."/>
            <person name="Almatruk M."/>
            <person name="Hesse C."/>
            <person name="Kuske C.R."/>
            <person name="Desiro A."/>
            <person name="Benucci G.M."/>
            <person name="Bonito G."/>
            <person name="Stajich J.E."/>
            <person name="Dunlap C."/>
            <person name="Arnold A.E."/>
            <person name="Porras-Alfaro A."/>
        </authorList>
    </citation>
    <scope>NUCLEOTIDE SEQUENCE [LARGE SCALE GENOMIC DNA]</scope>
    <source>
        <strain evidence="8 9">AZ0501</strain>
    </source>
</reference>
<feature type="transmembrane region" description="Helical" evidence="6">
    <location>
        <begin position="302"/>
        <end position="325"/>
    </location>
</feature>
<name>A0A261XW38_9FUNG</name>
<feature type="transmembrane region" description="Helical" evidence="6">
    <location>
        <begin position="331"/>
        <end position="349"/>
    </location>
</feature>
<evidence type="ECO:0000256" key="1">
    <source>
        <dbReference type="ARBA" id="ARBA00004141"/>
    </source>
</evidence>
<evidence type="ECO:0000256" key="2">
    <source>
        <dbReference type="ARBA" id="ARBA00022692"/>
    </source>
</evidence>
<feature type="domain" description="Sugar phosphate transporter" evidence="7">
    <location>
        <begin position="52"/>
        <end position="347"/>
    </location>
</feature>
<keyword evidence="4 6" id="KW-0472">Membrane</keyword>
<evidence type="ECO:0000259" key="7">
    <source>
        <dbReference type="Pfam" id="PF03151"/>
    </source>
</evidence>
<dbReference type="PANTHER" id="PTHR11132">
    <property type="entry name" value="SOLUTE CARRIER FAMILY 35"/>
    <property type="match status" value="1"/>
</dbReference>
<keyword evidence="2 6" id="KW-0812">Transmembrane</keyword>
<dbReference type="InterPro" id="IPR037185">
    <property type="entry name" value="EmrE-like"/>
</dbReference>
<evidence type="ECO:0000313" key="8">
    <source>
        <dbReference type="EMBL" id="OZJ02586.1"/>
    </source>
</evidence>
<evidence type="ECO:0000256" key="4">
    <source>
        <dbReference type="ARBA" id="ARBA00023136"/>
    </source>
</evidence>
<feature type="transmembrane region" description="Helical" evidence="6">
    <location>
        <begin position="145"/>
        <end position="166"/>
    </location>
</feature>
<keyword evidence="3 6" id="KW-1133">Transmembrane helix</keyword>
<keyword evidence="9" id="KW-1185">Reference proteome</keyword>
<proteinExistence type="predicted"/>
<feature type="region of interest" description="Disordered" evidence="5">
    <location>
        <begin position="407"/>
        <end position="438"/>
    </location>
</feature>
<dbReference type="EMBL" id="MVBO01000141">
    <property type="protein sequence ID" value="OZJ02586.1"/>
    <property type="molecule type" value="Genomic_DNA"/>
</dbReference>
<feature type="transmembrane region" description="Helical" evidence="6">
    <location>
        <begin position="272"/>
        <end position="290"/>
    </location>
</feature>
<evidence type="ECO:0000313" key="9">
    <source>
        <dbReference type="Proteomes" id="UP000242875"/>
    </source>
</evidence>
<gene>
    <name evidence="8" type="ORF">BZG36_03651</name>
</gene>
<dbReference type="Proteomes" id="UP000242875">
    <property type="component" value="Unassembled WGS sequence"/>
</dbReference>
<feature type="region of interest" description="Disordered" evidence="5">
    <location>
        <begin position="1"/>
        <end position="20"/>
    </location>
</feature>
<accession>A0A261XW38</accession>
<feature type="compositionally biased region" description="Acidic residues" evidence="5">
    <location>
        <begin position="407"/>
        <end position="417"/>
    </location>
</feature>
<feature type="transmembrane region" description="Helical" evidence="6">
    <location>
        <begin position="196"/>
        <end position="217"/>
    </location>
</feature>
<organism evidence="8 9">
    <name type="scientific">Bifiguratus adelaidae</name>
    <dbReference type="NCBI Taxonomy" id="1938954"/>
    <lineage>
        <taxon>Eukaryota</taxon>
        <taxon>Fungi</taxon>
        <taxon>Fungi incertae sedis</taxon>
        <taxon>Mucoromycota</taxon>
        <taxon>Mucoromycotina</taxon>
        <taxon>Endogonomycetes</taxon>
        <taxon>Endogonales</taxon>
        <taxon>Endogonales incertae sedis</taxon>
        <taxon>Bifiguratus</taxon>
    </lineage>
</organism>
<feature type="transmembrane region" description="Helical" evidence="6">
    <location>
        <begin position="118"/>
        <end position="139"/>
    </location>
</feature>
<sequence length="438" mass="48779">MSPVTAQAYHDDPDVQDGTDPLSYANKGPDAVSGAALVKTSNLSRSYLINLFWILTWYMFATCLSLYNKWMFSSDHYNFQFPLFVTSTHMVVQFTLSGLTLCLIPRWRPKRRPKLRDYLTKIVPCGLATGLDIGLSNLSLKTISLSFYTMCKSSTLIFVLLFAFFFRLERPTWSLALVIFIISMGVLLMVMDETEFVFAGFAEVMTASMLGGLRWSLTQILLEKESLGINNPVASIFFISPIMGTVLVFTSAIVEGYHNIFYSAFYHTVGEAFHTSAIILLGGCLAFFMVMSEFFLIQRTSVVTLSVCGIFKEVATIFVSSMIFGDILTPVNIFGLCVALCGIALFNWLKVKAHVAKVGDVGREGGVAIVEPDAGYRRRKSLHVYSLVAESTPMLLLNNGMTVDDMDETDEEDDDMFELGSNEHEDDDTSHLRIVSPA</sequence>
<dbReference type="SUPFAM" id="SSF103481">
    <property type="entry name" value="Multidrug resistance efflux transporter EmrE"/>
    <property type="match status" value="2"/>
</dbReference>
<comment type="caution">
    <text evidence="8">The sequence shown here is derived from an EMBL/GenBank/DDBJ whole genome shotgun (WGS) entry which is preliminary data.</text>
</comment>
<feature type="transmembrane region" description="Helical" evidence="6">
    <location>
        <begin position="173"/>
        <end position="190"/>
    </location>
</feature>
<evidence type="ECO:0000256" key="5">
    <source>
        <dbReference type="SAM" id="MobiDB-lite"/>
    </source>
</evidence>
<evidence type="ECO:0000256" key="3">
    <source>
        <dbReference type="ARBA" id="ARBA00022989"/>
    </source>
</evidence>
<feature type="transmembrane region" description="Helical" evidence="6">
    <location>
        <begin position="229"/>
        <end position="252"/>
    </location>
</feature>
<dbReference type="InterPro" id="IPR050186">
    <property type="entry name" value="TPT_transporter"/>
</dbReference>
<dbReference type="OrthoDB" id="18894at2759"/>
<evidence type="ECO:0000256" key="6">
    <source>
        <dbReference type="SAM" id="Phobius"/>
    </source>
</evidence>
<comment type="subcellular location">
    <subcellularLocation>
        <location evidence="1">Membrane</location>
        <topology evidence="1">Multi-pass membrane protein</topology>
    </subcellularLocation>
</comment>
<dbReference type="GO" id="GO:0016020">
    <property type="term" value="C:membrane"/>
    <property type="evidence" value="ECO:0007669"/>
    <property type="project" value="UniProtKB-SubCell"/>
</dbReference>
<feature type="transmembrane region" description="Helical" evidence="6">
    <location>
        <begin position="79"/>
        <end position="106"/>
    </location>
</feature>